<dbReference type="AlphaFoldDB" id="A0A8S3BAR4"/>
<dbReference type="Proteomes" id="UP000676336">
    <property type="component" value="Unassembled WGS sequence"/>
</dbReference>
<feature type="region of interest" description="Disordered" evidence="1">
    <location>
        <begin position="1"/>
        <end position="44"/>
    </location>
</feature>
<feature type="non-terminal residue" evidence="2">
    <location>
        <position position="81"/>
    </location>
</feature>
<dbReference type="EMBL" id="CAJOBI010147856">
    <property type="protein sequence ID" value="CAF4797771.1"/>
    <property type="molecule type" value="Genomic_DNA"/>
</dbReference>
<feature type="compositionally biased region" description="Polar residues" evidence="1">
    <location>
        <begin position="1"/>
        <end position="10"/>
    </location>
</feature>
<protein>
    <submittedName>
        <fullName evidence="2">Uncharacterized protein</fullName>
    </submittedName>
</protein>
<feature type="non-terminal residue" evidence="2">
    <location>
        <position position="1"/>
    </location>
</feature>
<evidence type="ECO:0000313" key="3">
    <source>
        <dbReference type="Proteomes" id="UP000676336"/>
    </source>
</evidence>
<evidence type="ECO:0000256" key="1">
    <source>
        <dbReference type="SAM" id="MobiDB-lite"/>
    </source>
</evidence>
<name>A0A8S3BAR4_9BILA</name>
<accession>A0A8S3BAR4</accession>
<feature type="compositionally biased region" description="Low complexity" evidence="1">
    <location>
        <begin position="13"/>
        <end position="38"/>
    </location>
</feature>
<comment type="caution">
    <text evidence="2">The sequence shown here is derived from an EMBL/GenBank/DDBJ whole genome shotgun (WGS) entry which is preliminary data.</text>
</comment>
<reference evidence="2" key="1">
    <citation type="submission" date="2021-02" db="EMBL/GenBank/DDBJ databases">
        <authorList>
            <person name="Nowell W R."/>
        </authorList>
    </citation>
    <scope>NUCLEOTIDE SEQUENCE</scope>
</reference>
<organism evidence="2 3">
    <name type="scientific">Rotaria magnacalcarata</name>
    <dbReference type="NCBI Taxonomy" id="392030"/>
    <lineage>
        <taxon>Eukaryota</taxon>
        <taxon>Metazoa</taxon>
        <taxon>Spiralia</taxon>
        <taxon>Gnathifera</taxon>
        <taxon>Rotifera</taxon>
        <taxon>Eurotatoria</taxon>
        <taxon>Bdelloidea</taxon>
        <taxon>Philodinida</taxon>
        <taxon>Philodinidae</taxon>
        <taxon>Rotaria</taxon>
    </lineage>
</organism>
<evidence type="ECO:0000313" key="2">
    <source>
        <dbReference type="EMBL" id="CAF4797771.1"/>
    </source>
</evidence>
<sequence>NRPSGSSSKPRNAGTSSSTAPAAATAPAAPKSAATTGSVGTPKSGAIQLSALSNILANLSDRSTAQEATGAASANKPAIDL</sequence>
<gene>
    <name evidence="2" type="ORF">SMN809_LOCUS47041</name>
</gene>
<proteinExistence type="predicted"/>